<dbReference type="EMBL" id="JRNI01000036">
    <property type="protein sequence ID" value="KGF29736.1"/>
    <property type="molecule type" value="Genomic_DNA"/>
</dbReference>
<dbReference type="SMART" id="SM00954">
    <property type="entry name" value="RelA_SpoT"/>
    <property type="match status" value="1"/>
</dbReference>
<organism evidence="9 10">
    <name type="scientific">Oligella urethralis DNF00040</name>
    <dbReference type="NCBI Taxonomy" id="1401065"/>
    <lineage>
        <taxon>Bacteria</taxon>
        <taxon>Pseudomonadati</taxon>
        <taxon>Pseudomonadota</taxon>
        <taxon>Betaproteobacteria</taxon>
        <taxon>Burkholderiales</taxon>
        <taxon>Alcaligenaceae</taxon>
        <taxon>Oligella</taxon>
    </lineage>
</organism>
<keyword evidence="10" id="KW-1185">Reference proteome</keyword>
<dbReference type="PROSITE" id="PS51671">
    <property type="entry name" value="ACT"/>
    <property type="match status" value="1"/>
</dbReference>
<reference evidence="9 10" key="1">
    <citation type="submission" date="2014-07" db="EMBL/GenBank/DDBJ databases">
        <authorList>
            <person name="McCorrison J."/>
            <person name="Sanka R."/>
            <person name="Torralba M."/>
            <person name="Gillis M."/>
            <person name="Haft D.H."/>
            <person name="Methe B."/>
            <person name="Sutton G."/>
            <person name="Nelson K.E."/>
        </authorList>
    </citation>
    <scope>NUCLEOTIDE SEQUENCE [LARGE SCALE GENOMIC DNA]</scope>
    <source>
        <strain evidence="9 10">DNF00040</strain>
    </source>
</reference>
<sequence>MIKKVLAGEDDHHFSESWLSPIYEDLTEEDAAKLRLAIEWAEKRLTGKSMFTTEPCVRHAKGVLHSLSLLQMDVTSMIAGILASLPSEPDPKQAHEIRQEILALFGLEVLNLVQGTRTLIRIGAQATLAEKKDSEQVQDQQEMLRKMLLALASDLRIVILRLASRLQTLRWYSDSKRPCPLILAQQTRDIYAPLANRLGIWQIKWELEDLSFRFLEPAIYRDIANKLEVRRTEREELVQRFIDKLNTNLQQLNIHSEVTGRAKHIYSIYNKMRNKNLSFEEIYDLQAIRIITETERDCYTVLSLTHSLWTPVMDEFDDYIARPKPNGYRSLHTVVQDESGRNFEVQIRTHEMHQFAEYGMAAHWRYKESGAKGGETTASSLYDRQISWMRQLLSWRREEGISEQEATQLQEQVLAAGDTDEVLSLEPAASTSSTAKAATTATPKSKEAKPVKAALDKDSEAPEAAPARIYVLTPQARVIELPEGSTPVDFAYRLHTDLGHRCRGARVDGQLVSLNTPLQTGQTVEIIAAKSGGPSRDWLNPQLAYLASPRARAKVRLWFNAIELQKRIVSGQELVEKELQRLGKTATNLEHLAEKLGFSQAEDLFVAVAKDEYSLRNIGLAFTEPEAVGPDDEVLARLQYSHSQSDSKNGVLVVGVDSLLTQLARCCHPVPPDKIHGFITRGRGVTIHREGCPSLKALQLKYPERIIEVDWGNTADRIYPVNIAVSASDRPGLIRDITELFAKHKMNVAALNTQSRQGVVNLLFTVEIKDGEQVPKVVNAIAEMPEVHSVNRS</sequence>
<dbReference type="InterPro" id="IPR004095">
    <property type="entry name" value="TGS"/>
</dbReference>
<feature type="domain" description="ACT" evidence="7">
    <location>
        <begin position="722"/>
        <end position="793"/>
    </location>
</feature>
<dbReference type="RefSeq" id="WP_197050874.1">
    <property type="nucleotide sequence ID" value="NZ_JRNI01000036.1"/>
</dbReference>
<dbReference type="GO" id="GO:0015969">
    <property type="term" value="P:guanosine tetraphosphate metabolic process"/>
    <property type="evidence" value="ECO:0007669"/>
    <property type="project" value="InterPro"/>
</dbReference>
<dbReference type="SUPFAM" id="SSF109604">
    <property type="entry name" value="HD-domain/PDEase-like"/>
    <property type="match status" value="1"/>
</dbReference>
<dbReference type="AlphaFoldDB" id="A0A095Z5Y8"/>
<dbReference type="InterPro" id="IPR045865">
    <property type="entry name" value="ACT-like_dom_sf"/>
</dbReference>
<dbReference type="Gene3D" id="3.30.460.10">
    <property type="entry name" value="Beta Polymerase, domain 2"/>
    <property type="match status" value="1"/>
</dbReference>
<dbReference type="GO" id="GO:0015949">
    <property type="term" value="P:nucleobase-containing small molecule interconversion"/>
    <property type="evidence" value="ECO:0007669"/>
    <property type="project" value="UniProtKB-ARBA"/>
</dbReference>
<dbReference type="Pfam" id="PF04607">
    <property type="entry name" value="RelA_SpoT"/>
    <property type="match status" value="1"/>
</dbReference>
<evidence type="ECO:0000259" key="7">
    <source>
        <dbReference type="PROSITE" id="PS51671"/>
    </source>
</evidence>
<dbReference type="GO" id="GO:0042594">
    <property type="term" value="P:response to starvation"/>
    <property type="evidence" value="ECO:0007669"/>
    <property type="project" value="TreeGrafter"/>
</dbReference>
<dbReference type="Gene3D" id="1.10.3210.10">
    <property type="entry name" value="Hypothetical protein af1432"/>
    <property type="match status" value="1"/>
</dbReference>
<feature type="region of interest" description="Disordered" evidence="6">
    <location>
        <begin position="426"/>
        <end position="460"/>
    </location>
</feature>
<dbReference type="PANTHER" id="PTHR21262">
    <property type="entry name" value="GUANOSINE-3',5'-BIS DIPHOSPHATE 3'-PYROPHOSPHOHYDROLASE"/>
    <property type="match status" value="1"/>
</dbReference>
<dbReference type="InterPro" id="IPR012676">
    <property type="entry name" value="TGS-like"/>
</dbReference>
<evidence type="ECO:0000256" key="2">
    <source>
        <dbReference type="ARBA" id="ARBA00019852"/>
    </source>
</evidence>
<keyword evidence="9" id="KW-0418">Kinase</keyword>
<feature type="domain" description="TGS" evidence="8">
    <location>
        <begin position="465"/>
        <end position="528"/>
    </location>
</feature>
<dbReference type="CDD" id="cd05399">
    <property type="entry name" value="NT_Rel-Spo_like"/>
    <property type="match status" value="1"/>
</dbReference>
<dbReference type="GO" id="GO:0008728">
    <property type="term" value="F:GTP diphosphokinase activity"/>
    <property type="evidence" value="ECO:0007669"/>
    <property type="project" value="TreeGrafter"/>
</dbReference>
<comment type="similarity">
    <text evidence="1">Belongs to the RelA/SpoT family.</text>
</comment>
<evidence type="ECO:0000256" key="5">
    <source>
        <dbReference type="ARBA" id="ARBA00033308"/>
    </source>
</evidence>
<dbReference type="FunFam" id="3.30.460.10:FF:000001">
    <property type="entry name" value="GTP pyrophosphokinase RelA"/>
    <property type="match status" value="1"/>
</dbReference>
<dbReference type="Proteomes" id="UP000029629">
    <property type="component" value="Unassembled WGS sequence"/>
</dbReference>
<dbReference type="Pfam" id="PF13328">
    <property type="entry name" value="HD_4"/>
    <property type="match status" value="1"/>
</dbReference>
<dbReference type="Gene3D" id="3.10.20.30">
    <property type="match status" value="1"/>
</dbReference>
<evidence type="ECO:0000259" key="8">
    <source>
        <dbReference type="PROSITE" id="PS51880"/>
    </source>
</evidence>
<dbReference type="SUPFAM" id="SSF81301">
    <property type="entry name" value="Nucleotidyltransferase"/>
    <property type="match status" value="1"/>
</dbReference>
<keyword evidence="9" id="KW-0808">Transferase</keyword>
<evidence type="ECO:0000256" key="3">
    <source>
        <dbReference type="ARBA" id="ARBA00029754"/>
    </source>
</evidence>
<dbReference type="InterPro" id="IPR043519">
    <property type="entry name" value="NT_sf"/>
</dbReference>
<gene>
    <name evidence="9" type="ORF">HMPREF2130_08500</name>
</gene>
<dbReference type="eggNOG" id="COG0317">
    <property type="taxonomic scope" value="Bacteria"/>
</dbReference>
<evidence type="ECO:0000313" key="9">
    <source>
        <dbReference type="EMBL" id="KGF29736.1"/>
    </source>
</evidence>
<dbReference type="Pfam" id="PF02824">
    <property type="entry name" value="TGS"/>
    <property type="match status" value="1"/>
</dbReference>
<dbReference type="InterPro" id="IPR007685">
    <property type="entry name" value="RelA_SpoT"/>
</dbReference>
<dbReference type="CDD" id="cd01668">
    <property type="entry name" value="TGS_RSH"/>
    <property type="match status" value="1"/>
</dbReference>
<comment type="caution">
    <text evidence="9">The sequence shown here is derived from an EMBL/GenBank/DDBJ whole genome shotgun (WGS) entry which is preliminary data.</text>
</comment>
<dbReference type="SUPFAM" id="SSF55021">
    <property type="entry name" value="ACT-like"/>
    <property type="match status" value="1"/>
</dbReference>
<dbReference type="SUPFAM" id="SSF81271">
    <property type="entry name" value="TGS-like"/>
    <property type="match status" value="1"/>
</dbReference>
<accession>A0A095Z5Y8</accession>
<dbReference type="InterPro" id="IPR012675">
    <property type="entry name" value="Beta-grasp_dom_sf"/>
</dbReference>
<dbReference type="FunFam" id="3.10.20.30:FF:000002">
    <property type="entry name" value="GTP pyrophosphokinase (RelA/SpoT)"/>
    <property type="match status" value="1"/>
</dbReference>
<feature type="compositionally biased region" description="Basic and acidic residues" evidence="6">
    <location>
        <begin position="444"/>
        <end position="460"/>
    </location>
</feature>
<protein>
    <recommendedName>
        <fullName evidence="2">GTP pyrophosphokinase</fullName>
    </recommendedName>
    <alternativeName>
        <fullName evidence="4">(p)ppGpp synthase</fullName>
    </alternativeName>
    <alternativeName>
        <fullName evidence="3">ATP:GTP 3'-pyrophosphotransferase</fullName>
    </alternativeName>
    <alternativeName>
        <fullName evidence="5">ppGpp synthase I</fullName>
    </alternativeName>
</protein>
<name>A0A095Z5Y8_9BURK</name>
<feature type="compositionally biased region" description="Low complexity" evidence="6">
    <location>
        <begin position="426"/>
        <end position="443"/>
    </location>
</feature>
<evidence type="ECO:0000256" key="4">
    <source>
        <dbReference type="ARBA" id="ARBA00032407"/>
    </source>
</evidence>
<dbReference type="CDD" id="cd04876">
    <property type="entry name" value="ACT_RelA-SpoT"/>
    <property type="match status" value="1"/>
</dbReference>
<dbReference type="GO" id="GO:0016301">
    <property type="term" value="F:kinase activity"/>
    <property type="evidence" value="ECO:0007669"/>
    <property type="project" value="UniProtKB-KW"/>
</dbReference>
<evidence type="ECO:0000256" key="1">
    <source>
        <dbReference type="ARBA" id="ARBA00007476"/>
    </source>
</evidence>
<dbReference type="PROSITE" id="PS51880">
    <property type="entry name" value="TGS"/>
    <property type="match status" value="1"/>
</dbReference>
<dbReference type="Gene3D" id="3.30.70.260">
    <property type="match status" value="1"/>
</dbReference>
<dbReference type="Pfam" id="PF13291">
    <property type="entry name" value="ACT_4"/>
    <property type="match status" value="1"/>
</dbReference>
<evidence type="ECO:0000313" key="10">
    <source>
        <dbReference type="Proteomes" id="UP000029629"/>
    </source>
</evidence>
<dbReference type="PANTHER" id="PTHR21262:SF31">
    <property type="entry name" value="GTP PYROPHOSPHOKINASE"/>
    <property type="match status" value="1"/>
</dbReference>
<dbReference type="GO" id="GO:0005886">
    <property type="term" value="C:plasma membrane"/>
    <property type="evidence" value="ECO:0007669"/>
    <property type="project" value="TreeGrafter"/>
</dbReference>
<proteinExistence type="inferred from homology"/>
<dbReference type="GO" id="GO:0008893">
    <property type="term" value="F:guanosine-3',5'-bis(diphosphate) 3'-diphosphatase activity"/>
    <property type="evidence" value="ECO:0007669"/>
    <property type="project" value="TreeGrafter"/>
</dbReference>
<dbReference type="InterPro" id="IPR033655">
    <property type="entry name" value="TGS_RelA/SpoT"/>
</dbReference>
<evidence type="ECO:0000256" key="6">
    <source>
        <dbReference type="SAM" id="MobiDB-lite"/>
    </source>
</evidence>
<dbReference type="InterPro" id="IPR002912">
    <property type="entry name" value="ACT_dom"/>
</dbReference>